<accession>A0A848M3M4</accession>
<protein>
    <submittedName>
        <fullName evidence="1">Uncharacterized protein</fullName>
    </submittedName>
</protein>
<sequence length="123" mass="12707">MTEKSILAYFNTPEQAHEAADKLKALRVIDVSVDRFSAYPGGGLNNPMNPLSGEITSLTAMTQNAALSNISAGILGAADPGASGMSASEPDGLQGRDIILAVVLEDTVADQAVKIIEQAGGYM</sequence>
<name>A0A848M3M4_PAELE</name>
<dbReference type="EMBL" id="JABBPN010000002">
    <property type="protein sequence ID" value="NMO94849.1"/>
    <property type="molecule type" value="Genomic_DNA"/>
</dbReference>
<dbReference type="Proteomes" id="UP000565468">
    <property type="component" value="Unassembled WGS sequence"/>
</dbReference>
<proteinExistence type="predicted"/>
<evidence type="ECO:0000313" key="2">
    <source>
        <dbReference type="Proteomes" id="UP000565468"/>
    </source>
</evidence>
<reference evidence="1 2" key="1">
    <citation type="submission" date="2020-04" db="EMBL/GenBank/DDBJ databases">
        <title>Paenibacillus algicola sp. nov., a novel marine bacterium producing alginate lyase.</title>
        <authorList>
            <person name="Huang H."/>
        </authorList>
    </citation>
    <scope>NUCLEOTIDE SEQUENCE [LARGE SCALE GENOMIC DNA]</scope>
    <source>
        <strain evidence="1 2">L7-75</strain>
    </source>
</reference>
<gene>
    <name evidence="1" type="ORF">HII30_03475</name>
</gene>
<comment type="caution">
    <text evidence="1">The sequence shown here is derived from an EMBL/GenBank/DDBJ whole genome shotgun (WGS) entry which is preliminary data.</text>
</comment>
<keyword evidence="2" id="KW-1185">Reference proteome</keyword>
<organism evidence="1 2">
    <name type="scientific">Paenibacillus lemnae</name>
    <dbReference type="NCBI Taxonomy" id="1330551"/>
    <lineage>
        <taxon>Bacteria</taxon>
        <taxon>Bacillati</taxon>
        <taxon>Bacillota</taxon>
        <taxon>Bacilli</taxon>
        <taxon>Bacillales</taxon>
        <taxon>Paenibacillaceae</taxon>
        <taxon>Paenibacillus</taxon>
    </lineage>
</organism>
<evidence type="ECO:0000313" key="1">
    <source>
        <dbReference type="EMBL" id="NMO94849.1"/>
    </source>
</evidence>
<dbReference type="RefSeq" id="WP_169503536.1">
    <property type="nucleotide sequence ID" value="NZ_JABBPN010000002.1"/>
</dbReference>
<dbReference type="AlphaFoldDB" id="A0A848M3M4"/>